<dbReference type="SUPFAM" id="SSF47384">
    <property type="entry name" value="Homodimeric domain of signal transducing histidine kinase"/>
    <property type="match status" value="1"/>
</dbReference>
<dbReference type="InterPro" id="IPR003594">
    <property type="entry name" value="HATPase_dom"/>
</dbReference>
<evidence type="ECO:0000256" key="9">
    <source>
        <dbReference type="ARBA" id="ARBA00022777"/>
    </source>
</evidence>
<comment type="similarity">
    <text evidence="3">In the N-terminal section; belongs to the phytochrome family.</text>
</comment>
<keyword evidence="11" id="KW-1133">Transmembrane helix</keyword>
<feature type="coiled-coil region" evidence="17">
    <location>
        <begin position="27"/>
        <end position="57"/>
    </location>
</feature>
<feature type="domain" description="Response regulatory" evidence="19">
    <location>
        <begin position="797"/>
        <end position="915"/>
    </location>
</feature>
<dbReference type="InterPro" id="IPR008207">
    <property type="entry name" value="Sig_transdc_His_kin_Hpt_dom"/>
</dbReference>
<dbReference type="Gene3D" id="3.30.565.10">
    <property type="entry name" value="Histidine kinase-like ATPase, C-terminal domain"/>
    <property type="match status" value="1"/>
</dbReference>
<dbReference type="RefSeq" id="WP_080326331.1">
    <property type="nucleotide sequence ID" value="NZ_FQYW01000033.1"/>
</dbReference>
<dbReference type="SUPFAM" id="SSF55874">
    <property type="entry name" value="ATPase domain of HSP90 chaperone/DNA topoisomerase II/histidine kinase"/>
    <property type="match status" value="1"/>
</dbReference>
<feature type="domain" description="Histidine kinase" evidence="18">
    <location>
        <begin position="543"/>
        <end position="764"/>
    </location>
</feature>
<dbReference type="CDD" id="cd00082">
    <property type="entry name" value="HisKA"/>
    <property type="match status" value="1"/>
</dbReference>
<dbReference type="SMART" id="SM01204">
    <property type="entry name" value="FIST_C"/>
    <property type="match status" value="1"/>
</dbReference>
<dbReference type="Pfam" id="PF02518">
    <property type="entry name" value="HATPase_c"/>
    <property type="match status" value="1"/>
</dbReference>
<dbReference type="EMBL" id="FQYW01000033">
    <property type="protein sequence ID" value="SHJ11032.1"/>
    <property type="molecule type" value="Genomic_DNA"/>
</dbReference>
<gene>
    <name evidence="21" type="ORF">SAMN02745671_02705</name>
</gene>
<dbReference type="Gene3D" id="3.40.50.2300">
    <property type="match status" value="1"/>
</dbReference>
<dbReference type="SUPFAM" id="SSF52172">
    <property type="entry name" value="CheY-like"/>
    <property type="match status" value="1"/>
</dbReference>
<keyword evidence="8" id="KW-0547">Nucleotide-binding</keyword>
<dbReference type="Pfam" id="PF01627">
    <property type="entry name" value="Hpt"/>
    <property type="match status" value="1"/>
</dbReference>
<keyword evidence="7" id="KW-0812">Transmembrane</keyword>
<dbReference type="InterPro" id="IPR004358">
    <property type="entry name" value="Sig_transdc_His_kin-like_C"/>
</dbReference>
<keyword evidence="6 16" id="KW-0597">Phosphoprotein</keyword>
<protein>
    <recommendedName>
        <fullName evidence="14">Circadian input-output histidine kinase CikA</fullName>
        <ecNumber evidence="4">2.7.13.3</ecNumber>
    </recommendedName>
</protein>
<dbReference type="Gene3D" id="1.20.120.160">
    <property type="entry name" value="HPT domain"/>
    <property type="match status" value="1"/>
</dbReference>
<dbReference type="InterPro" id="IPR036641">
    <property type="entry name" value="HPT_dom_sf"/>
</dbReference>
<evidence type="ECO:0000256" key="10">
    <source>
        <dbReference type="ARBA" id="ARBA00022840"/>
    </source>
</evidence>
<keyword evidence="12" id="KW-0902">Two-component regulatory system</keyword>
<dbReference type="Proteomes" id="UP000191240">
    <property type="component" value="Unassembled WGS sequence"/>
</dbReference>
<evidence type="ECO:0000256" key="15">
    <source>
        <dbReference type="PROSITE-ProRule" id="PRU00110"/>
    </source>
</evidence>
<comment type="subcellular location">
    <subcellularLocation>
        <location evidence="2">Cell membrane</location>
        <topology evidence="2">Multi-pass membrane protein</topology>
    </subcellularLocation>
</comment>
<evidence type="ECO:0000256" key="7">
    <source>
        <dbReference type="ARBA" id="ARBA00022692"/>
    </source>
</evidence>
<dbReference type="InterPro" id="IPR001789">
    <property type="entry name" value="Sig_transdc_resp-reg_receiver"/>
</dbReference>
<dbReference type="OrthoDB" id="9805486at2"/>
<evidence type="ECO:0000259" key="18">
    <source>
        <dbReference type="PROSITE" id="PS50109"/>
    </source>
</evidence>
<dbReference type="FunFam" id="3.30.565.10:FF:000010">
    <property type="entry name" value="Sensor histidine kinase RcsC"/>
    <property type="match status" value="1"/>
</dbReference>
<evidence type="ECO:0000256" key="8">
    <source>
        <dbReference type="ARBA" id="ARBA00022741"/>
    </source>
</evidence>
<sequence length="1130" mass="127313">MLQRKYIVYKESGHENDDRWQDINTVLADVEERLRKKEKKSQEKQKLNETLLSIRDRVREHVLKDNPQKQEIIDDFDKVIADVKNRLFKEKLVREKWWQELNDNLTDIKNLCNTMNAKTLYLHLIFHGMNGALAEHILTRIKEVLPEAVVTGITETLFGYTNDTESLIISANFFIHSEIKLLQIEGAPNDYAQEGKKFGELIAAYPNAKAAAVYCNCMGTEFTTFFNNMVSGNENIVFFGASAGTFGKITDVKSSSKNLLLMDMHNKQESQFIAGDKIISLGIVVAIFYGDDLHVQGDYVLGWKPLGKELTITEAIGTNCIARLDDFPATDVYYHYLKVLPDENFIFNIAEFPLVIERNGCLIARVPPIHDDQGRIYFNGDIHQGEKVRLTYAVPDELLQKTAKYSDKMCDFAPEGIFLAICGNRTMFLNKAADEELGFYRRFVPQLIANYGTSEFYFNHGQGGILNSALIAIGFREGEYSDHCVCHPLVPQKEKHNVIPLAARMATFLDAMTQELTQSNKDFKEMAEQAKAANQAKSDFLSNMSHEIRTPINAILGMDEMILREATDNTIREYAENIRTAGTTLLGLINDILDFSKIEAGKFELIPAEYATSSILNDLVNMIAGRVAKKGLKFIVKAAQDLPSMLLGDELRLRQIITNILTNAVKYTEKGSVTLSVNWEKLSDDEVMLKVAVTDTGIGIKEEDIHKLFRAFERIEEKRNRTVEGTGLGMNITQKLLSMMDSHLEVTSTYGEGSCFSFEVKQKVLNWTAMGNYEEAYRRSQAERHNDNQSFVAPEARILVVDDTEMNLTVVKGLLKRTHIQIDTAVSGYQCIDMVKENTYDAIFLDHRMPGMDGIETLTELKKLTDCPNANTPVIALTANAVAGAREEYFKAGFDDYITKPIDSRQLEQCLIKYLPPEKVKYQDNVPAQVVGEVSLPEWLLSVPGLDTESGIKHCGSVEAYLSALTVFAESLPRVAEEIQQFFATCECDNYTTKVHALKSTARVAGLNELSERARRLEDAGNNGYMDELTADTPVLLALCQDYAKALAPLTEKSEPDEENKAAISDAELKEAWETIGDIIQTFDYDNLMYLLGELAGYRLEAKDRKKLQALQEAAKLPDWEKLQELMKQG</sequence>
<evidence type="ECO:0000256" key="17">
    <source>
        <dbReference type="SAM" id="Coils"/>
    </source>
</evidence>
<dbReference type="AlphaFoldDB" id="A0A1M6GM95"/>
<evidence type="ECO:0000313" key="21">
    <source>
        <dbReference type="EMBL" id="SHJ11032.1"/>
    </source>
</evidence>
<accession>A0A1M6GM95</accession>
<dbReference type="CDD" id="cd17546">
    <property type="entry name" value="REC_hyHK_CKI1_RcsC-like"/>
    <property type="match status" value="1"/>
</dbReference>
<dbReference type="PRINTS" id="PR00344">
    <property type="entry name" value="BCTRLSENSOR"/>
</dbReference>
<keyword evidence="13" id="KW-0472">Membrane</keyword>
<dbReference type="GO" id="GO:0000155">
    <property type="term" value="F:phosphorelay sensor kinase activity"/>
    <property type="evidence" value="ECO:0007669"/>
    <property type="project" value="InterPro"/>
</dbReference>
<evidence type="ECO:0000256" key="13">
    <source>
        <dbReference type="ARBA" id="ARBA00023136"/>
    </source>
</evidence>
<dbReference type="InterPro" id="IPR036097">
    <property type="entry name" value="HisK_dim/P_sf"/>
</dbReference>
<dbReference type="Gene3D" id="1.10.287.130">
    <property type="match status" value="1"/>
</dbReference>
<dbReference type="EC" id="2.7.13.3" evidence="4"/>
<feature type="modified residue" description="4-aspartylphosphate" evidence="16">
    <location>
        <position position="846"/>
    </location>
</feature>
<feature type="modified residue" description="Phosphohistidine" evidence="15">
    <location>
        <position position="996"/>
    </location>
</feature>
<dbReference type="InterPro" id="IPR003661">
    <property type="entry name" value="HisK_dim/P_dom"/>
</dbReference>
<dbReference type="CDD" id="cd16922">
    <property type="entry name" value="HATPase_EvgS-ArcB-TorS-like"/>
    <property type="match status" value="1"/>
</dbReference>
<evidence type="ECO:0000256" key="16">
    <source>
        <dbReference type="PROSITE-ProRule" id="PRU00169"/>
    </source>
</evidence>
<comment type="catalytic activity">
    <reaction evidence="1">
        <text>ATP + protein L-histidine = ADP + protein N-phospho-L-histidine.</text>
        <dbReference type="EC" id="2.7.13.3"/>
    </reaction>
</comment>
<feature type="domain" description="HPt" evidence="20">
    <location>
        <begin position="957"/>
        <end position="1054"/>
    </location>
</feature>
<name>A0A1M6GM95_9FIRM</name>
<dbReference type="GO" id="GO:0005886">
    <property type="term" value="C:plasma membrane"/>
    <property type="evidence" value="ECO:0007669"/>
    <property type="project" value="UniProtKB-SubCell"/>
</dbReference>
<keyword evidence="9 21" id="KW-0418">Kinase</keyword>
<proteinExistence type="inferred from homology"/>
<dbReference type="InterPro" id="IPR005467">
    <property type="entry name" value="His_kinase_dom"/>
</dbReference>
<dbReference type="PROSITE" id="PS50110">
    <property type="entry name" value="RESPONSE_REGULATORY"/>
    <property type="match status" value="1"/>
</dbReference>
<evidence type="ECO:0000259" key="20">
    <source>
        <dbReference type="PROSITE" id="PS50894"/>
    </source>
</evidence>
<dbReference type="PROSITE" id="PS50109">
    <property type="entry name" value="HIS_KIN"/>
    <property type="match status" value="1"/>
</dbReference>
<evidence type="ECO:0000256" key="5">
    <source>
        <dbReference type="ARBA" id="ARBA00022475"/>
    </source>
</evidence>
<evidence type="ECO:0000256" key="4">
    <source>
        <dbReference type="ARBA" id="ARBA00012438"/>
    </source>
</evidence>
<dbReference type="PANTHER" id="PTHR45339">
    <property type="entry name" value="HYBRID SIGNAL TRANSDUCTION HISTIDINE KINASE J"/>
    <property type="match status" value="1"/>
</dbReference>
<dbReference type="PANTHER" id="PTHR45339:SF1">
    <property type="entry name" value="HYBRID SIGNAL TRANSDUCTION HISTIDINE KINASE J"/>
    <property type="match status" value="1"/>
</dbReference>
<dbReference type="Pfam" id="PF00072">
    <property type="entry name" value="Response_reg"/>
    <property type="match status" value="1"/>
</dbReference>
<evidence type="ECO:0000256" key="1">
    <source>
        <dbReference type="ARBA" id="ARBA00000085"/>
    </source>
</evidence>
<evidence type="ECO:0000256" key="14">
    <source>
        <dbReference type="ARBA" id="ARBA00074306"/>
    </source>
</evidence>
<dbReference type="InterPro" id="IPR013702">
    <property type="entry name" value="FIST_domain_N"/>
</dbReference>
<evidence type="ECO:0000313" key="22">
    <source>
        <dbReference type="Proteomes" id="UP000191240"/>
    </source>
</evidence>
<keyword evidence="5" id="KW-1003">Cell membrane</keyword>
<dbReference type="Pfam" id="PF08495">
    <property type="entry name" value="FIST"/>
    <property type="match status" value="1"/>
</dbReference>
<dbReference type="SUPFAM" id="SSF47226">
    <property type="entry name" value="Histidine-containing phosphotransfer domain, HPT domain"/>
    <property type="match status" value="1"/>
</dbReference>
<keyword evidence="9 21" id="KW-0808">Transferase</keyword>
<dbReference type="SMART" id="SM00387">
    <property type="entry name" value="HATPase_c"/>
    <property type="match status" value="1"/>
</dbReference>
<organism evidence="21 22">
    <name type="scientific">Anaerovibrio lipolyticus DSM 3074</name>
    <dbReference type="NCBI Taxonomy" id="1120997"/>
    <lineage>
        <taxon>Bacteria</taxon>
        <taxon>Bacillati</taxon>
        <taxon>Bacillota</taxon>
        <taxon>Negativicutes</taxon>
        <taxon>Selenomonadales</taxon>
        <taxon>Selenomonadaceae</taxon>
        <taxon>Anaerovibrio</taxon>
    </lineage>
</organism>
<dbReference type="InterPro" id="IPR019494">
    <property type="entry name" value="FIST_C"/>
</dbReference>
<keyword evidence="17" id="KW-0175">Coiled coil</keyword>
<dbReference type="SMART" id="SM00388">
    <property type="entry name" value="HisKA"/>
    <property type="match status" value="1"/>
</dbReference>
<keyword evidence="10" id="KW-0067">ATP-binding</keyword>
<evidence type="ECO:0000256" key="3">
    <source>
        <dbReference type="ARBA" id="ARBA00006402"/>
    </source>
</evidence>
<dbReference type="InterPro" id="IPR036890">
    <property type="entry name" value="HATPase_C_sf"/>
</dbReference>
<dbReference type="Pfam" id="PF00512">
    <property type="entry name" value="HisKA"/>
    <property type="match status" value="1"/>
</dbReference>
<evidence type="ECO:0000259" key="19">
    <source>
        <dbReference type="PROSITE" id="PS50110"/>
    </source>
</evidence>
<reference evidence="21 22" key="1">
    <citation type="submission" date="2016-11" db="EMBL/GenBank/DDBJ databases">
        <authorList>
            <person name="Jaros S."/>
            <person name="Januszkiewicz K."/>
            <person name="Wedrychowicz H."/>
        </authorList>
    </citation>
    <scope>NUCLEOTIDE SEQUENCE [LARGE SCALE GENOMIC DNA]</scope>
    <source>
        <strain evidence="21 22">DSM 3074</strain>
    </source>
</reference>
<evidence type="ECO:0000256" key="12">
    <source>
        <dbReference type="ARBA" id="ARBA00023012"/>
    </source>
</evidence>
<dbReference type="PROSITE" id="PS50894">
    <property type="entry name" value="HPT"/>
    <property type="match status" value="1"/>
</dbReference>
<dbReference type="SMART" id="SM00448">
    <property type="entry name" value="REC"/>
    <property type="match status" value="1"/>
</dbReference>
<dbReference type="Pfam" id="PF10442">
    <property type="entry name" value="FIST_C"/>
    <property type="match status" value="1"/>
</dbReference>
<evidence type="ECO:0000256" key="11">
    <source>
        <dbReference type="ARBA" id="ARBA00022989"/>
    </source>
</evidence>
<dbReference type="InterPro" id="IPR011006">
    <property type="entry name" value="CheY-like_superfamily"/>
</dbReference>
<dbReference type="GO" id="GO:0005524">
    <property type="term" value="F:ATP binding"/>
    <property type="evidence" value="ECO:0007669"/>
    <property type="project" value="UniProtKB-KW"/>
</dbReference>
<evidence type="ECO:0000256" key="6">
    <source>
        <dbReference type="ARBA" id="ARBA00022553"/>
    </source>
</evidence>
<evidence type="ECO:0000256" key="2">
    <source>
        <dbReference type="ARBA" id="ARBA00004651"/>
    </source>
</evidence>